<feature type="transmembrane region" description="Helical" evidence="1">
    <location>
        <begin position="97"/>
        <end position="119"/>
    </location>
</feature>
<feature type="transmembrane region" description="Helical" evidence="1">
    <location>
        <begin position="125"/>
        <end position="145"/>
    </location>
</feature>
<feature type="transmembrane region" description="Helical" evidence="1">
    <location>
        <begin position="67"/>
        <end position="90"/>
    </location>
</feature>
<dbReference type="Proteomes" id="UP000266615">
    <property type="component" value="Unassembled WGS sequence"/>
</dbReference>
<dbReference type="AlphaFoldDB" id="A0A3A4F3C5"/>
<gene>
    <name evidence="2" type="ORF">D3250_07475</name>
</gene>
<keyword evidence="1" id="KW-0472">Membrane</keyword>
<reference evidence="2 3" key="1">
    <citation type="submission" date="2018-09" db="EMBL/GenBank/DDBJ databases">
        <title>Nesterenkonia natronophila sp. nov., an alkaliphilic actinobacteriume isolated from a soda lake, and emended description of the genus Nesterenkonia.</title>
        <authorList>
            <person name="Menes R.J."/>
            <person name="Iriarte A."/>
        </authorList>
    </citation>
    <scope>NUCLEOTIDE SEQUENCE [LARGE SCALE GENOMIC DNA]</scope>
    <source>
        <strain evidence="2 3">M8</strain>
    </source>
</reference>
<accession>A0A3A4F3C5</accession>
<sequence length="160" mass="16552">MTTPAPEKAAGRRRRSGYAAGASRPRLRLGAVGWTVSWLIPTALMGAILLGLSFLPGLDGEGYLTPLIPLLAAAAVVVGIPGTLLVNWLLRHHLNPVAHVLGYVLVGLLYGPVVLFAGAGGLVPMLIPIVGFPAGVLLGLGRWIAQSLASVEPPAEQTSE</sequence>
<dbReference type="OrthoDB" id="4965398at2"/>
<dbReference type="RefSeq" id="WP_119903040.1">
    <property type="nucleotide sequence ID" value="NZ_QYZP01000002.1"/>
</dbReference>
<feature type="transmembrane region" description="Helical" evidence="1">
    <location>
        <begin position="31"/>
        <end position="55"/>
    </location>
</feature>
<keyword evidence="1" id="KW-0812">Transmembrane</keyword>
<keyword evidence="1" id="KW-1133">Transmembrane helix</keyword>
<protein>
    <submittedName>
        <fullName evidence="2">Uncharacterized protein</fullName>
    </submittedName>
</protein>
<evidence type="ECO:0000256" key="1">
    <source>
        <dbReference type="SAM" id="Phobius"/>
    </source>
</evidence>
<comment type="caution">
    <text evidence="2">The sequence shown here is derived from an EMBL/GenBank/DDBJ whole genome shotgun (WGS) entry which is preliminary data.</text>
</comment>
<evidence type="ECO:0000313" key="2">
    <source>
        <dbReference type="EMBL" id="RJN32251.1"/>
    </source>
</evidence>
<dbReference type="EMBL" id="QYZP01000002">
    <property type="protein sequence ID" value="RJN32251.1"/>
    <property type="molecule type" value="Genomic_DNA"/>
</dbReference>
<evidence type="ECO:0000313" key="3">
    <source>
        <dbReference type="Proteomes" id="UP000266615"/>
    </source>
</evidence>
<organism evidence="2 3">
    <name type="scientific">Nesterenkonia natronophila</name>
    <dbReference type="NCBI Taxonomy" id="2174932"/>
    <lineage>
        <taxon>Bacteria</taxon>
        <taxon>Bacillati</taxon>
        <taxon>Actinomycetota</taxon>
        <taxon>Actinomycetes</taxon>
        <taxon>Micrococcales</taxon>
        <taxon>Micrococcaceae</taxon>
        <taxon>Nesterenkonia</taxon>
    </lineage>
</organism>
<keyword evidence="3" id="KW-1185">Reference proteome</keyword>
<name>A0A3A4F3C5_9MICC</name>
<proteinExistence type="predicted"/>